<evidence type="ECO:0000256" key="6">
    <source>
        <dbReference type="RuleBase" id="RU003811"/>
    </source>
</evidence>
<keyword evidence="1 5" id="KW-0436">Ligase</keyword>
<dbReference type="Pfam" id="PF02540">
    <property type="entry name" value="NAD_synthase"/>
    <property type="match status" value="1"/>
</dbReference>
<dbReference type="PANTHER" id="PTHR23090:SF9">
    <property type="entry name" value="GLUTAMINE-DEPENDENT NAD(+) SYNTHETASE"/>
    <property type="match status" value="1"/>
</dbReference>
<proteinExistence type="inferred from homology"/>
<dbReference type="PIRSF" id="PIRSF006630">
    <property type="entry name" value="NADS_GAT"/>
    <property type="match status" value="1"/>
</dbReference>
<gene>
    <name evidence="8" type="ORF">HMPREF9432_00139</name>
</gene>
<dbReference type="RefSeq" id="WP_006695727.1">
    <property type="nucleotide sequence ID" value="NZ_JH376857.1"/>
</dbReference>
<dbReference type="SUPFAM" id="SSF52402">
    <property type="entry name" value="Adenine nucleotide alpha hydrolases-like"/>
    <property type="match status" value="1"/>
</dbReference>
<protein>
    <recommendedName>
        <fullName evidence="5">Glutamine-dependent NAD(+) synthetase</fullName>
        <ecNumber evidence="5">6.3.5.1</ecNumber>
    </recommendedName>
    <alternativeName>
        <fullName evidence="5">NAD(+) synthase [glutamine-hydrolyzing]</fullName>
    </alternativeName>
</protein>
<comment type="pathway">
    <text evidence="5">Cofactor biosynthesis; NAD(+) biosynthesis; NAD(+) from deamido-NAD(+) (L-Gln route): step 1/1.</text>
</comment>
<dbReference type="NCBIfam" id="TIGR00552">
    <property type="entry name" value="nadE"/>
    <property type="match status" value="1"/>
</dbReference>
<name>A0ABN0DRL3_9FIRM</name>
<evidence type="ECO:0000256" key="1">
    <source>
        <dbReference type="ARBA" id="ARBA00022598"/>
    </source>
</evidence>
<dbReference type="InterPro" id="IPR022310">
    <property type="entry name" value="NAD/GMP_synthase"/>
</dbReference>
<evidence type="ECO:0000259" key="7">
    <source>
        <dbReference type="Pfam" id="PF02540"/>
    </source>
</evidence>
<comment type="caution">
    <text evidence="8">The sequence shown here is derived from an EMBL/GenBank/DDBJ whole genome shotgun (WGS) entry which is preliminary data.</text>
</comment>
<evidence type="ECO:0000256" key="3">
    <source>
        <dbReference type="ARBA" id="ARBA00022840"/>
    </source>
</evidence>
<keyword evidence="4 5" id="KW-0520">NAD</keyword>
<evidence type="ECO:0000313" key="8">
    <source>
        <dbReference type="EMBL" id="EHG25638.1"/>
    </source>
</evidence>
<keyword evidence="9" id="KW-1185">Reference proteome</keyword>
<evidence type="ECO:0000256" key="4">
    <source>
        <dbReference type="ARBA" id="ARBA00023027"/>
    </source>
</evidence>
<dbReference type="CDD" id="cd00553">
    <property type="entry name" value="NAD_synthase"/>
    <property type="match status" value="1"/>
</dbReference>
<dbReference type="Proteomes" id="UP000003175">
    <property type="component" value="Unassembled WGS sequence"/>
</dbReference>
<dbReference type="InterPro" id="IPR036526">
    <property type="entry name" value="C-N_Hydrolase_sf"/>
</dbReference>
<evidence type="ECO:0000313" key="9">
    <source>
        <dbReference type="Proteomes" id="UP000003175"/>
    </source>
</evidence>
<dbReference type="InterPro" id="IPR014729">
    <property type="entry name" value="Rossmann-like_a/b/a_fold"/>
</dbReference>
<comment type="similarity">
    <text evidence="6">Belongs to the NAD synthetase family.</text>
</comment>
<dbReference type="EC" id="6.3.5.1" evidence="5"/>
<comment type="catalytic activity">
    <reaction evidence="5">
        <text>deamido-NAD(+) + L-glutamine + ATP + H2O = L-glutamate + AMP + diphosphate + NAD(+) + H(+)</text>
        <dbReference type="Rhea" id="RHEA:24384"/>
        <dbReference type="ChEBI" id="CHEBI:15377"/>
        <dbReference type="ChEBI" id="CHEBI:15378"/>
        <dbReference type="ChEBI" id="CHEBI:29985"/>
        <dbReference type="ChEBI" id="CHEBI:30616"/>
        <dbReference type="ChEBI" id="CHEBI:33019"/>
        <dbReference type="ChEBI" id="CHEBI:57540"/>
        <dbReference type="ChEBI" id="CHEBI:58359"/>
        <dbReference type="ChEBI" id="CHEBI:58437"/>
        <dbReference type="ChEBI" id="CHEBI:456215"/>
        <dbReference type="EC" id="6.3.5.1"/>
    </reaction>
</comment>
<evidence type="ECO:0000256" key="5">
    <source>
        <dbReference type="PIRNR" id="PIRNR006630"/>
    </source>
</evidence>
<dbReference type="EMBL" id="ADGH01000003">
    <property type="protein sequence ID" value="EHG25638.1"/>
    <property type="molecule type" value="Genomic_DNA"/>
</dbReference>
<dbReference type="InterPro" id="IPR003694">
    <property type="entry name" value="NAD_synthase"/>
</dbReference>
<dbReference type="Gene3D" id="3.40.50.620">
    <property type="entry name" value="HUPs"/>
    <property type="match status" value="1"/>
</dbReference>
<reference evidence="8 9" key="1">
    <citation type="submission" date="2011-08" db="EMBL/GenBank/DDBJ databases">
        <title>The Genome Sequence of Selenomonas noxia F0398.</title>
        <authorList>
            <consortium name="The Broad Institute Genome Sequencing Platform"/>
            <person name="Earl A."/>
            <person name="Ward D."/>
            <person name="Feldgarden M."/>
            <person name="Gevers D."/>
            <person name="Izard J."/>
            <person name="Ganesan A."/>
            <person name="Blanton J.M."/>
            <person name="Baranova O.V."/>
            <person name="Tanner A.C."/>
            <person name="Dewhirst F.E."/>
            <person name="Young S.K."/>
            <person name="Zeng Q."/>
            <person name="Gargeya S."/>
            <person name="Fitzgerald M."/>
            <person name="Haas B."/>
            <person name="Abouelleil A."/>
            <person name="Alvarado L."/>
            <person name="Arachchi H.M."/>
            <person name="Berlin A."/>
            <person name="Brown A."/>
            <person name="Chapman S.B."/>
            <person name="Chen Z."/>
            <person name="Dunbar C."/>
            <person name="Freedman E."/>
            <person name="Gearin G."/>
            <person name="Gellesch M."/>
            <person name="Goldberg J."/>
            <person name="Griggs A."/>
            <person name="Gujja S."/>
            <person name="Heiman D."/>
            <person name="Howarth C."/>
            <person name="Larson L."/>
            <person name="Lui A."/>
            <person name="MacDonald P.J.P."/>
            <person name="Montmayeur A."/>
            <person name="Murphy C."/>
            <person name="Neiman D."/>
            <person name="Pearson M."/>
            <person name="Priest M."/>
            <person name="Roberts A."/>
            <person name="Saif S."/>
            <person name="Shea T."/>
            <person name="Shenoy N."/>
            <person name="Sisk P."/>
            <person name="Stolte C."/>
            <person name="Sykes S."/>
            <person name="Wortman J."/>
            <person name="Nusbaum C."/>
            <person name="Birren B."/>
        </authorList>
    </citation>
    <scope>NUCLEOTIDE SEQUENCE [LARGE SCALE GENOMIC DNA]</scope>
    <source>
        <strain evidence="8 9">F0398</strain>
    </source>
</reference>
<comment type="similarity">
    <text evidence="5">In the C-terminal section; belongs to the NAD synthetase family.</text>
</comment>
<evidence type="ECO:0000256" key="2">
    <source>
        <dbReference type="ARBA" id="ARBA00022741"/>
    </source>
</evidence>
<keyword evidence="2 5" id="KW-0547">Nucleotide-binding</keyword>
<dbReference type="SUPFAM" id="SSF56317">
    <property type="entry name" value="Carbon-nitrogen hydrolase"/>
    <property type="match status" value="1"/>
</dbReference>
<dbReference type="PANTHER" id="PTHR23090">
    <property type="entry name" value="NH 3 /GLUTAMINE-DEPENDENT NAD + SYNTHETASE"/>
    <property type="match status" value="1"/>
</dbReference>
<keyword evidence="3 5" id="KW-0067">ATP-binding</keyword>
<organism evidence="8 9">
    <name type="scientific">Selenomonas noxia F0398</name>
    <dbReference type="NCBI Taxonomy" id="702437"/>
    <lineage>
        <taxon>Bacteria</taxon>
        <taxon>Bacillati</taxon>
        <taxon>Bacillota</taxon>
        <taxon>Negativicutes</taxon>
        <taxon>Selenomonadales</taxon>
        <taxon>Selenomonadaceae</taxon>
        <taxon>Selenomonas</taxon>
    </lineage>
</organism>
<sequence>MKIALISMEVVPGRPDQNAAAMREKIAEAKAAHAEIAVFPALSLSGLFLGGVWKHSAFLRDCASYAEEIAAAAQDITVVFGNAAKEEGACAGVSRTLMEARNGVLREVARRPLHGAGTSFDPLFYTAADRNFILAADATPFPHCFGARTLAETARKKHMPIFYINTLGLQDKGKTVYAFSGSAQVFNAAGERVLISPAYAEGLTIIDSTQLSPAAARPAEAAIAPIHRTIRYAVQKFLARIHMECVVIGISGGIDSAVAAALYVDAIGADKVLLVNMPSKFNSATTKDLAAQLAESLGCRHMIVPIEESVAYTAEQLTGIPIMGKPAAEGEHLTISSFVRENMQARDRSGRVLSAVAAAWGAGFTCNANKAESTVGYATLYGDQAGFLSALADLWKYQIYDLARYLNETVYGREVIPQGIIDIVPSAELSDAQNVDEGKGDPIRYPYHDYLFRAFVEENRIPEDILAHYADGDLEDDIGCGKGVIASFFSTTKDFIDDLERWWNLYTGMAVAKRIQAPPLISVTGRAYGADHPESQIGPYETISYRALKEKLLRK</sequence>
<dbReference type="Gene3D" id="3.60.110.10">
    <property type="entry name" value="Carbon-nitrogen hydrolase"/>
    <property type="match status" value="1"/>
</dbReference>
<feature type="domain" description="NAD/GMP synthase" evidence="7">
    <location>
        <begin position="231"/>
        <end position="468"/>
    </location>
</feature>
<accession>A0ABN0DRL3</accession>
<dbReference type="InterPro" id="IPR014445">
    <property type="entry name" value="Gln-dep_NAD_synthase"/>
</dbReference>